<feature type="transmembrane region" description="Helical" evidence="11">
    <location>
        <begin position="173"/>
        <end position="194"/>
    </location>
</feature>
<comment type="subcellular location">
    <subcellularLocation>
        <location evidence="1">Endomembrane system</location>
        <topology evidence="1">Multi-pass membrane protein</topology>
    </subcellularLocation>
</comment>
<comment type="similarity">
    <text evidence="2">Belongs to the amino acid/polyamine transporter 2 family. Amino acid/auxin permease (AAAP) (TC 2.A.18.1) subfamily.</text>
</comment>
<evidence type="ECO:0000256" key="10">
    <source>
        <dbReference type="ARBA" id="ARBA00045588"/>
    </source>
</evidence>
<keyword evidence="3" id="KW-0813">Transport</keyword>
<name>A0A2P5DG96_PARAD</name>
<evidence type="ECO:0000256" key="8">
    <source>
        <dbReference type="ARBA" id="ARBA00023136"/>
    </source>
</evidence>
<keyword evidence="6" id="KW-0029">Amino-acid transport</keyword>
<dbReference type="Proteomes" id="UP000237105">
    <property type="component" value="Unassembled WGS sequence"/>
</dbReference>
<feature type="transmembrane region" description="Helical" evidence="11">
    <location>
        <begin position="398"/>
        <end position="424"/>
    </location>
</feature>
<dbReference type="PANTHER" id="PTHR48017">
    <property type="entry name" value="OS05G0424000 PROTEIN-RELATED"/>
    <property type="match status" value="1"/>
</dbReference>
<evidence type="ECO:0000259" key="12">
    <source>
        <dbReference type="Pfam" id="PF01490"/>
    </source>
</evidence>
<feature type="transmembrane region" description="Helical" evidence="11">
    <location>
        <begin position="147"/>
        <end position="166"/>
    </location>
</feature>
<evidence type="ECO:0000256" key="7">
    <source>
        <dbReference type="ARBA" id="ARBA00022989"/>
    </source>
</evidence>
<sequence length="436" mass="49686">MEQEYHQLKSNDRINDNVPPSAHIIGHDSWQQVGLMLVTSLNCGYILSFSNLMLVPLGWTWGIICLLILGFYTAYANWLLAAFHFVNGQRFIRYRDLMGYCYGRKMYYITWFFQFMVIILGNMGFILFGGEALKEVNSILSDHPFRLQYFIVITGMAFFMFAFFVPTMSAMRTWIGVSTIITFSYTVILLAFMIKEGKTNSEKDYEIPGSKVGKVFNGLGAISAIVACNTTGLLLEIQSTLREPAVKNMRKAIYLQYSAGLIFYYGVSVVGYWAYGSAVSEYLPKEIQGPKWIKILINLAVFLQTIVSQHMYVTPIHEALDTNFLKLEESIHSKENVKRRFFLRFAFFTGNTFVAAALPFIANFVNLFGSLALIPVTFVFPSLIFLKVKGKTARLEKNVWHCFNVVLFSLLAIVTTISAIRLIVNNVRQYNFFADS</sequence>
<feature type="transmembrane region" description="Helical" evidence="11">
    <location>
        <begin position="214"/>
        <end position="235"/>
    </location>
</feature>
<feature type="transmembrane region" description="Helical" evidence="11">
    <location>
        <begin position="367"/>
        <end position="386"/>
    </location>
</feature>
<evidence type="ECO:0000256" key="4">
    <source>
        <dbReference type="ARBA" id="ARBA00022692"/>
    </source>
</evidence>
<feature type="transmembrane region" description="Helical" evidence="11">
    <location>
        <begin position="33"/>
        <end position="55"/>
    </location>
</feature>
<feature type="transmembrane region" description="Helical" evidence="11">
    <location>
        <begin position="61"/>
        <end position="86"/>
    </location>
</feature>
<evidence type="ECO:0000256" key="5">
    <source>
        <dbReference type="ARBA" id="ARBA00022847"/>
    </source>
</evidence>
<feature type="domain" description="Amino acid transporter transmembrane" evidence="12">
    <location>
        <begin position="28"/>
        <end position="419"/>
    </location>
</feature>
<evidence type="ECO:0000256" key="6">
    <source>
        <dbReference type="ARBA" id="ARBA00022970"/>
    </source>
</evidence>
<gene>
    <name evidence="13" type="ORF">PanWU01x14_067350</name>
</gene>
<evidence type="ECO:0000313" key="13">
    <source>
        <dbReference type="EMBL" id="PON72344.1"/>
    </source>
</evidence>
<keyword evidence="14" id="KW-1185">Reference proteome</keyword>
<evidence type="ECO:0000256" key="1">
    <source>
        <dbReference type="ARBA" id="ARBA00004127"/>
    </source>
</evidence>
<dbReference type="Pfam" id="PF01490">
    <property type="entry name" value="Aa_trans"/>
    <property type="match status" value="1"/>
</dbReference>
<evidence type="ECO:0000313" key="14">
    <source>
        <dbReference type="Proteomes" id="UP000237105"/>
    </source>
</evidence>
<feature type="transmembrane region" description="Helical" evidence="11">
    <location>
        <begin position="255"/>
        <end position="275"/>
    </location>
</feature>
<keyword evidence="9" id="KW-0927">Auxin signaling pathway</keyword>
<proteinExistence type="inferred from homology"/>
<evidence type="ECO:0000256" key="11">
    <source>
        <dbReference type="SAM" id="Phobius"/>
    </source>
</evidence>
<keyword evidence="7 11" id="KW-1133">Transmembrane helix</keyword>
<feature type="transmembrane region" description="Helical" evidence="11">
    <location>
        <begin position="295"/>
        <end position="320"/>
    </location>
</feature>
<dbReference type="OrthoDB" id="40134at2759"/>
<evidence type="ECO:0000256" key="2">
    <source>
        <dbReference type="ARBA" id="ARBA00005590"/>
    </source>
</evidence>
<reference evidence="14" key="1">
    <citation type="submission" date="2016-06" db="EMBL/GenBank/DDBJ databases">
        <title>Parallel loss of symbiosis genes in relatives of nitrogen-fixing non-legume Parasponia.</title>
        <authorList>
            <person name="Van Velzen R."/>
            <person name="Holmer R."/>
            <person name="Bu F."/>
            <person name="Rutten L."/>
            <person name="Van Zeijl A."/>
            <person name="Liu W."/>
            <person name="Santuari L."/>
            <person name="Cao Q."/>
            <person name="Sharma T."/>
            <person name="Shen D."/>
            <person name="Roswanjaya Y."/>
            <person name="Wardhani T."/>
            <person name="Kalhor M.S."/>
            <person name="Jansen J."/>
            <person name="Van den Hoogen J."/>
            <person name="Gungor B."/>
            <person name="Hartog M."/>
            <person name="Hontelez J."/>
            <person name="Verver J."/>
            <person name="Yang W.-C."/>
            <person name="Schijlen E."/>
            <person name="Repin R."/>
            <person name="Schilthuizen M."/>
            <person name="Schranz E."/>
            <person name="Heidstra R."/>
            <person name="Miyata K."/>
            <person name="Fedorova E."/>
            <person name="Kohlen W."/>
            <person name="Bisseling T."/>
            <person name="Smit S."/>
            <person name="Geurts R."/>
        </authorList>
    </citation>
    <scope>NUCLEOTIDE SEQUENCE [LARGE SCALE GENOMIC DNA]</scope>
    <source>
        <strain evidence="14">cv. WU1-14</strain>
    </source>
</reference>
<keyword evidence="8 11" id="KW-0472">Membrane</keyword>
<feature type="transmembrane region" description="Helical" evidence="11">
    <location>
        <begin position="341"/>
        <end position="361"/>
    </location>
</feature>
<accession>A0A2P5DG96</accession>
<protein>
    <submittedName>
        <fullName evidence="13">Amino acid transporter, transmembrane domain containing protein</fullName>
    </submittedName>
</protein>
<dbReference type="GO" id="GO:0012505">
    <property type="term" value="C:endomembrane system"/>
    <property type="evidence" value="ECO:0007669"/>
    <property type="project" value="UniProtKB-SubCell"/>
</dbReference>
<evidence type="ECO:0000256" key="9">
    <source>
        <dbReference type="ARBA" id="ARBA00023294"/>
    </source>
</evidence>
<keyword evidence="4 11" id="KW-0812">Transmembrane</keyword>
<feature type="transmembrane region" description="Helical" evidence="11">
    <location>
        <begin position="107"/>
        <end position="127"/>
    </location>
</feature>
<dbReference type="AlphaFoldDB" id="A0A2P5DG96"/>
<dbReference type="GO" id="GO:0006865">
    <property type="term" value="P:amino acid transport"/>
    <property type="evidence" value="ECO:0007669"/>
    <property type="project" value="UniProtKB-KW"/>
</dbReference>
<comment type="function">
    <text evidence="10">Carrier protein involved in proton-driven auxin influx. Mediates the formation of auxin gradient from developing leaves (site of auxin biosynthesis) to tips by contributing to the loading of auxin in vascular tissues and facilitating acropetal (base to tip) auxin transport within inner tissues of the root apex, and basipetal (tip to base) auxin transport within outer tissues of the root apex. May be involved in lateral roots and nodules formation.</text>
</comment>
<evidence type="ECO:0000256" key="3">
    <source>
        <dbReference type="ARBA" id="ARBA00022448"/>
    </source>
</evidence>
<dbReference type="InterPro" id="IPR013057">
    <property type="entry name" value="AA_transpt_TM"/>
</dbReference>
<dbReference type="STRING" id="3476.A0A2P5DG96"/>
<organism evidence="13 14">
    <name type="scientific">Parasponia andersonii</name>
    <name type="common">Sponia andersonii</name>
    <dbReference type="NCBI Taxonomy" id="3476"/>
    <lineage>
        <taxon>Eukaryota</taxon>
        <taxon>Viridiplantae</taxon>
        <taxon>Streptophyta</taxon>
        <taxon>Embryophyta</taxon>
        <taxon>Tracheophyta</taxon>
        <taxon>Spermatophyta</taxon>
        <taxon>Magnoliopsida</taxon>
        <taxon>eudicotyledons</taxon>
        <taxon>Gunneridae</taxon>
        <taxon>Pentapetalae</taxon>
        <taxon>rosids</taxon>
        <taxon>fabids</taxon>
        <taxon>Rosales</taxon>
        <taxon>Cannabaceae</taxon>
        <taxon>Parasponia</taxon>
    </lineage>
</organism>
<dbReference type="EMBL" id="JXTB01000040">
    <property type="protein sequence ID" value="PON72344.1"/>
    <property type="molecule type" value="Genomic_DNA"/>
</dbReference>
<dbReference type="GO" id="GO:0009734">
    <property type="term" value="P:auxin-activated signaling pathway"/>
    <property type="evidence" value="ECO:0007669"/>
    <property type="project" value="UniProtKB-KW"/>
</dbReference>
<comment type="caution">
    <text evidence="13">The sequence shown here is derived from an EMBL/GenBank/DDBJ whole genome shotgun (WGS) entry which is preliminary data.</text>
</comment>
<dbReference type="GO" id="GO:0015293">
    <property type="term" value="F:symporter activity"/>
    <property type="evidence" value="ECO:0007669"/>
    <property type="project" value="UniProtKB-KW"/>
</dbReference>
<keyword evidence="5" id="KW-0769">Symport</keyword>